<evidence type="ECO:0000313" key="8">
    <source>
        <dbReference type="EMBL" id="KKQ67454.1"/>
    </source>
</evidence>
<dbReference type="PANTHER" id="PTHR30518">
    <property type="entry name" value="ENDOLYTIC MUREIN TRANSGLYCOSYLASE"/>
    <property type="match status" value="1"/>
</dbReference>
<evidence type="ECO:0000256" key="7">
    <source>
        <dbReference type="HAMAP-Rule" id="MF_02065"/>
    </source>
</evidence>
<dbReference type="PANTHER" id="PTHR30518:SF2">
    <property type="entry name" value="ENDOLYTIC MUREIN TRANSGLYCOSYLASE"/>
    <property type="match status" value="1"/>
</dbReference>
<keyword evidence="1 7" id="KW-1003">Cell membrane</keyword>
<reference evidence="8 9" key="1">
    <citation type="journal article" date="2015" name="Nature">
        <title>rRNA introns, odd ribosomes, and small enigmatic genomes across a large radiation of phyla.</title>
        <authorList>
            <person name="Brown C.T."/>
            <person name="Hug L.A."/>
            <person name="Thomas B.C."/>
            <person name="Sharon I."/>
            <person name="Castelle C.J."/>
            <person name="Singh A."/>
            <person name="Wilkins M.J."/>
            <person name="Williams K.H."/>
            <person name="Banfield J.F."/>
        </authorList>
    </citation>
    <scope>NUCLEOTIDE SEQUENCE [LARGE SCALE GENOMIC DNA]</scope>
</reference>
<dbReference type="CDD" id="cd08010">
    <property type="entry name" value="MltG_like"/>
    <property type="match status" value="1"/>
</dbReference>
<dbReference type="Pfam" id="PF02618">
    <property type="entry name" value="YceG"/>
    <property type="match status" value="1"/>
</dbReference>
<dbReference type="PATRIC" id="fig|1618422.5.peg.386"/>
<accession>A0A0G0M1A8</accession>
<dbReference type="InterPro" id="IPR003770">
    <property type="entry name" value="MLTG-like"/>
</dbReference>
<dbReference type="GO" id="GO:0071555">
    <property type="term" value="P:cell wall organization"/>
    <property type="evidence" value="ECO:0007669"/>
    <property type="project" value="UniProtKB-KW"/>
</dbReference>
<keyword evidence="2 7" id="KW-0812">Transmembrane</keyword>
<sequence length="331" mass="37760">MHSKHLIRNWIILLITVFFLGLMVGFSYWNSLQLPADPKGEEQRFIVNKGEGTSSIASRLEKEGLIKSALAFKLKVRKKKSYKVEPGEYKLSPSMNLSEVMEGLNQGPNERWVTLIEGWRVEEMARRLNSDLGIDYDQFVKVAKPFEGYLFPDTYLINPEATPETIVTLLRNTFKARYTEDLQQKIEAKGLTPEESVILASLVEREARSDEVRTKVASIILKRLKMGMKLDIDATVRFAKDSADLQRGKTIEKFWLAITRDDYSDVKSPFNTYLTLGLPPSPICNPSLSSLKAVANADPSIPYLYYYHDSKGNTYFAKTLDEHNSNVARYR</sequence>
<evidence type="ECO:0000256" key="4">
    <source>
        <dbReference type="ARBA" id="ARBA00023136"/>
    </source>
</evidence>
<proteinExistence type="inferred from homology"/>
<evidence type="ECO:0000256" key="6">
    <source>
        <dbReference type="ARBA" id="ARBA00023316"/>
    </source>
</evidence>
<feature type="site" description="Important for catalytic activity" evidence="7">
    <location>
        <position position="206"/>
    </location>
</feature>
<keyword evidence="3 7" id="KW-1133">Transmembrane helix</keyword>
<evidence type="ECO:0000256" key="5">
    <source>
        <dbReference type="ARBA" id="ARBA00023239"/>
    </source>
</evidence>
<evidence type="ECO:0000256" key="3">
    <source>
        <dbReference type="ARBA" id="ARBA00022989"/>
    </source>
</evidence>
<dbReference type="Proteomes" id="UP000034235">
    <property type="component" value="Unassembled WGS sequence"/>
</dbReference>
<protein>
    <recommendedName>
        <fullName evidence="7">Endolytic murein transglycosylase</fullName>
        <ecNumber evidence="7">4.2.2.29</ecNumber>
    </recommendedName>
    <alternativeName>
        <fullName evidence="7">Peptidoglycan lytic transglycosylase</fullName>
    </alternativeName>
    <alternativeName>
        <fullName evidence="7">Peptidoglycan polymerization terminase</fullName>
    </alternativeName>
</protein>
<dbReference type="GO" id="GO:0008932">
    <property type="term" value="F:lytic endotransglycosylase activity"/>
    <property type="evidence" value="ECO:0007669"/>
    <property type="project" value="UniProtKB-UniRule"/>
</dbReference>
<evidence type="ECO:0000256" key="1">
    <source>
        <dbReference type="ARBA" id="ARBA00022475"/>
    </source>
</evidence>
<evidence type="ECO:0000256" key="2">
    <source>
        <dbReference type="ARBA" id="ARBA00022692"/>
    </source>
</evidence>
<organism evidence="8 9">
    <name type="scientific">Candidatus Daviesbacteria bacterium GW2011_GWA2_38_24</name>
    <dbReference type="NCBI Taxonomy" id="1618422"/>
    <lineage>
        <taxon>Bacteria</taxon>
        <taxon>Candidatus Daviesiibacteriota</taxon>
    </lineage>
</organism>
<dbReference type="EC" id="4.2.2.29" evidence="7"/>
<gene>
    <name evidence="7" type="primary">mltG</name>
    <name evidence="8" type="ORF">US86_C0001G0381</name>
</gene>
<comment type="caution">
    <text evidence="8">The sequence shown here is derived from an EMBL/GenBank/DDBJ whole genome shotgun (WGS) entry which is preliminary data.</text>
</comment>
<dbReference type="GO" id="GO:0005886">
    <property type="term" value="C:plasma membrane"/>
    <property type="evidence" value="ECO:0007669"/>
    <property type="project" value="UniProtKB-SubCell"/>
</dbReference>
<feature type="transmembrane region" description="Helical" evidence="7">
    <location>
        <begin position="7"/>
        <end position="29"/>
    </location>
</feature>
<comment type="function">
    <text evidence="7">Functions as a peptidoglycan terminase that cleaves nascent peptidoglycan strands endolytically to terminate their elongation.</text>
</comment>
<keyword evidence="4 7" id="KW-0472">Membrane</keyword>
<dbReference type="AlphaFoldDB" id="A0A0G0M1A8"/>
<keyword evidence="5 7" id="KW-0456">Lyase</keyword>
<dbReference type="GO" id="GO:0009252">
    <property type="term" value="P:peptidoglycan biosynthetic process"/>
    <property type="evidence" value="ECO:0007669"/>
    <property type="project" value="UniProtKB-UniRule"/>
</dbReference>
<dbReference type="HAMAP" id="MF_02065">
    <property type="entry name" value="MltG"/>
    <property type="match status" value="1"/>
</dbReference>
<name>A0A0G0M1A8_9BACT</name>
<dbReference type="Gene3D" id="3.30.1490.480">
    <property type="entry name" value="Endolytic murein transglycosylase"/>
    <property type="match status" value="1"/>
</dbReference>
<comment type="catalytic activity">
    <reaction evidence="7">
        <text>a peptidoglycan chain = a peptidoglycan chain with N-acetyl-1,6-anhydromuramyl-[peptide] at the reducing end + a peptidoglycan chain with N-acetylglucosamine at the non-reducing end.</text>
        <dbReference type="EC" id="4.2.2.29"/>
    </reaction>
</comment>
<dbReference type="EMBL" id="LBUP01000001">
    <property type="protein sequence ID" value="KKQ67454.1"/>
    <property type="molecule type" value="Genomic_DNA"/>
</dbReference>
<dbReference type="Gene3D" id="3.30.160.60">
    <property type="entry name" value="Classic Zinc Finger"/>
    <property type="match status" value="1"/>
</dbReference>
<comment type="subcellular location">
    <subcellularLocation>
        <location evidence="7">Cell membrane</location>
        <topology evidence="7">Single-pass membrane protein</topology>
    </subcellularLocation>
</comment>
<comment type="similarity">
    <text evidence="7">Belongs to the transglycosylase MltG family.</text>
</comment>
<keyword evidence="6 7" id="KW-0961">Cell wall biogenesis/degradation</keyword>
<dbReference type="NCBIfam" id="TIGR00247">
    <property type="entry name" value="endolytic transglycosylase MltG"/>
    <property type="match status" value="1"/>
</dbReference>
<evidence type="ECO:0000313" key="9">
    <source>
        <dbReference type="Proteomes" id="UP000034235"/>
    </source>
</evidence>